<dbReference type="PROSITE" id="PS00129">
    <property type="entry name" value="GLYCOSYL_HYDROL_F31_1"/>
    <property type="match status" value="1"/>
</dbReference>
<dbReference type="GO" id="GO:0005975">
    <property type="term" value="P:carbohydrate metabolic process"/>
    <property type="evidence" value="ECO:0007669"/>
    <property type="project" value="InterPro"/>
</dbReference>
<proteinExistence type="inferred from homology"/>
<keyword evidence="5" id="KW-1185">Reference proteome</keyword>
<evidence type="ECO:0000259" key="3">
    <source>
        <dbReference type="Pfam" id="PF01055"/>
    </source>
</evidence>
<dbReference type="InParanoid" id="W4KGJ3"/>
<dbReference type="InterPro" id="IPR030458">
    <property type="entry name" value="Glyco_hydro_31_AS"/>
</dbReference>
<dbReference type="InterPro" id="IPR017853">
    <property type="entry name" value="GH"/>
</dbReference>
<keyword evidence="2" id="KW-0326">Glycosidase</keyword>
<gene>
    <name evidence="4" type="ORF">HETIRDRAFT_109324</name>
</gene>
<dbReference type="SUPFAM" id="SSF51445">
    <property type="entry name" value="(Trans)glycosidases"/>
    <property type="match status" value="1"/>
</dbReference>
<evidence type="ECO:0000313" key="5">
    <source>
        <dbReference type="Proteomes" id="UP000030671"/>
    </source>
</evidence>
<keyword evidence="2 4" id="KW-0378">Hydrolase</keyword>
<evidence type="ECO:0000256" key="2">
    <source>
        <dbReference type="RuleBase" id="RU361185"/>
    </source>
</evidence>
<dbReference type="KEGG" id="hir:HETIRDRAFT_109324"/>
<feature type="domain" description="Glycoside hydrolase family 31 TIM barrel" evidence="3">
    <location>
        <begin position="1"/>
        <end position="147"/>
    </location>
</feature>
<dbReference type="Pfam" id="PF01055">
    <property type="entry name" value="Glyco_hydro_31_2nd"/>
    <property type="match status" value="1"/>
</dbReference>
<dbReference type="eggNOG" id="KOG1065">
    <property type="taxonomic scope" value="Eukaryota"/>
</dbReference>
<dbReference type="EMBL" id="KI925455">
    <property type="protein sequence ID" value="ETW84983.1"/>
    <property type="molecule type" value="Genomic_DNA"/>
</dbReference>
<organism evidence="4 5">
    <name type="scientific">Heterobasidion irregulare (strain TC 32-1)</name>
    <dbReference type="NCBI Taxonomy" id="747525"/>
    <lineage>
        <taxon>Eukaryota</taxon>
        <taxon>Fungi</taxon>
        <taxon>Dikarya</taxon>
        <taxon>Basidiomycota</taxon>
        <taxon>Agaricomycotina</taxon>
        <taxon>Agaricomycetes</taxon>
        <taxon>Russulales</taxon>
        <taxon>Bondarzewiaceae</taxon>
        <taxon>Heterobasidion</taxon>
        <taxon>Heterobasidion annosum species complex</taxon>
    </lineage>
</organism>
<evidence type="ECO:0000313" key="4">
    <source>
        <dbReference type="EMBL" id="ETW84983.1"/>
    </source>
</evidence>
<comment type="similarity">
    <text evidence="1 2">Belongs to the glycosyl hydrolase 31 family.</text>
</comment>
<name>W4KGJ3_HETIT</name>
<dbReference type="HOGENOM" id="CLU_692723_0_0_1"/>
<dbReference type="GO" id="GO:0004553">
    <property type="term" value="F:hydrolase activity, hydrolyzing O-glycosyl compounds"/>
    <property type="evidence" value="ECO:0007669"/>
    <property type="project" value="InterPro"/>
</dbReference>
<dbReference type="STRING" id="747525.W4KGJ3"/>
<dbReference type="OrthoDB" id="1334205at2759"/>
<dbReference type="AlphaFoldDB" id="W4KGJ3"/>
<dbReference type="InterPro" id="IPR000322">
    <property type="entry name" value="Glyco_hydro_31_TIM"/>
</dbReference>
<dbReference type="Gene3D" id="3.20.20.80">
    <property type="entry name" value="Glycosidases"/>
    <property type="match status" value="1"/>
</dbReference>
<dbReference type="PANTHER" id="PTHR22762:SF133">
    <property type="entry name" value="P-TYPE DOMAIN-CONTAINING PROTEIN"/>
    <property type="match status" value="1"/>
</dbReference>
<sequence>MRGAGVPLEVMWNDIDLYHSLRDFISDPISYPPEEMRAFTRELAANGQHYIPIVDAAIGHVANATDVYDPYTRGVEQDVFIKNPDGSIYIGQVWPGYTVFPDWFANGTEAWWADALRNWSAAGVEYSGIWLDMNEASSFCDGYTNAKLALPQEGEPDPHKPCELGAVEDDKIKRKRWLDKLLCVAELVQCRREVEVGGAFEAAVGLALIGIARGDQEREQGNSKETDGPCVGHAHALRRRGGSRLDEAAETSTHIEEVLVTMLESALEAVVDAGSIAEGLVAVACAEFGLCDVERGRGVRELAIGKLDDELDGDVCGVDEALICNVDGTRERGLRGNGERAQRDVEAIDEGEGIVGSCELGGGRPAEVWIVGRAAAGEATAERDAVNESRLPFWELWA</sequence>
<dbReference type="Proteomes" id="UP000030671">
    <property type="component" value="Unassembled WGS sequence"/>
</dbReference>
<evidence type="ECO:0000256" key="1">
    <source>
        <dbReference type="ARBA" id="ARBA00007806"/>
    </source>
</evidence>
<protein>
    <submittedName>
        <fullName evidence="4">Glycoside hydrolase family 31 protein</fullName>
    </submittedName>
</protein>
<dbReference type="GeneID" id="20666432"/>
<reference evidence="4 5" key="1">
    <citation type="journal article" date="2012" name="New Phytol.">
        <title>Insight into trade-off between wood decay and parasitism from the genome of a fungal forest pathogen.</title>
        <authorList>
            <person name="Olson A."/>
            <person name="Aerts A."/>
            <person name="Asiegbu F."/>
            <person name="Belbahri L."/>
            <person name="Bouzid O."/>
            <person name="Broberg A."/>
            <person name="Canback B."/>
            <person name="Coutinho P.M."/>
            <person name="Cullen D."/>
            <person name="Dalman K."/>
            <person name="Deflorio G."/>
            <person name="van Diepen L.T."/>
            <person name="Dunand C."/>
            <person name="Duplessis S."/>
            <person name="Durling M."/>
            <person name="Gonthier P."/>
            <person name="Grimwood J."/>
            <person name="Fossdal C.G."/>
            <person name="Hansson D."/>
            <person name="Henrissat B."/>
            <person name="Hietala A."/>
            <person name="Himmelstrand K."/>
            <person name="Hoffmeister D."/>
            <person name="Hogberg N."/>
            <person name="James T.Y."/>
            <person name="Karlsson M."/>
            <person name="Kohler A."/>
            <person name="Kues U."/>
            <person name="Lee Y.H."/>
            <person name="Lin Y.C."/>
            <person name="Lind M."/>
            <person name="Lindquist E."/>
            <person name="Lombard V."/>
            <person name="Lucas S."/>
            <person name="Lunden K."/>
            <person name="Morin E."/>
            <person name="Murat C."/>
            <person name="Park J."/>
            <person name="Raffaello T."/>
            <person name="Rouze P."/>
            <person name="Salamov A."/>
            <person name="Schmutz J."/>
            <person name="Solheim H."/>
            <person name="Stahlberg J."/>
            <person name="Velez H."/>
            <person name="de Vries R.P."/>
            <person name="Wiebenga A."/>
            <person name="Woodward S."/>
            <person name="Yakovlev I."/>
            <person name="Garbelotto M."/>
            <person name="Martin F."/>
            <person name="Grigoriev I.V."/>
            <person name="Stenlid J."/>
        </authorList>
    </citation>
    <scope>NUCLEOTIDE SEQUENCE [LARGE SCALE GENOMIC DNA]</scope>
    <source>
        <strain evidence="4 5">TC 32-1</strain>
    </source>
</reference>
<dbReference type="PANTHER" id="PTHR22762">
    <property type="entry name" value="ALPHA-GLUCOSIDASE"/>
    <property type="match status" value="1"/>
</dbReference>
<dbReference type="RefSeq" id="XP_009541880.1">
    <property type="nucleotide sequence ID" value="XM_009543585.1"/>
</dbReference>
<accession>W4KGJ3</accession>